<proteinExistence type="predicted"/>
<dbReference type="RefSeq" id="WP_267637978.1">
    <property type="nucleotide sequence ID" value="NZ_JAODIY010000011.1"/>
</dbReference>
<name>A0ABD5X8B1_9EURY</name>
<accession>A0ABD5X8B1</accession>
<dbReference type="InterPro" id="IPR056613">
    <property type="entry name" value="DUF7287"/>
</dbReference>
<gene>
    <name evidence="2" type="ORF">ACFQJ7_15375</name>
</gene>
<dbReference type="Pfam" id="PF23958">
    <property type="entry name" value="DUF7287"/>
    <property type="match status" value="1"/>
</dbReference>
<protein>
    <submittedName>
        <fullName evidence="2">Uncharacterized protein</fullName>
    </submittedName>
</protein>
<feature type="transmembrane region" description="Helical" evidence="1">
    <location>
        <begin position="12"/>
        <end position="29"/>
    </location>
</feature>
<evidence type="ECO:0000313" key="3">
    <source>
        <dbReference type="Proteomes" id="UP001596414"/>
    </source>
</evidence>
<keyword evidence="1" id="KW-1133">Transmembrane helix</keyword>
<evidence type="ECO:0000256" key="1">
    <source>
        <dbReference type="SAM" id="Phobius"/>
    </source>
</evidence>
<dbReference type="EMBL" id="JBHSZQ010000050">
    <property type="protein sequence ID" value="MFC7127381.1"/>
    <property type="molecule type" value="Genomic_DNA"/>
</dbReference>
<reference evidence="2 3" key="1">
    <citation type="journal article" date="2014" name="Int. J. Syst. Evol. Microbiol.">
        <title>Complete genome sequence of Corynebacterium casei LMG S-19264T (=DSM 44701T), isolated from a smear-ripened cheese.</title>
        <authorList>
            <consortium name="US DOE Joint Genome Institute (JGI-PGF)"/>
            <person name="Walter F."/>
            <person name="Albersmeier A."/>
            <person name="Kalinowski J."/>
            <person name="Ruckert C."/>
        </authorList>
    </citation>
    <scope>NUCLEOTIDE SEQUENCE [LARGE SCALE GENOMIC DNA]</scope>
    <source>
        <strain evidence="2 3">CGMCC 4.7215</strain>
    </source>
</reference>
<sequence length="151" mass="16822">MSERAQTVNDYLLGITIFLVSIILVFGYFPNVFMPFEEEVGNDESVMAENIAAELVENSSVAEAERTVEFAALNRSMDSLANDATQVGIPDWLRWNATVRNGTGMVVESASERLQNGSVWRDKTAATTIRFVRIEQPGVCDDGCRLIVRVW</sequence>
<keyword evidence="1" id="KW-0812">Transmembrane</keyword>
<organism evidence="2 3">
    <name type="scientific">Halovenus rubra</name>
    <dbReference type="NCBI Taxonomy" id="869890"/>
    <lineage>
        <taxon>Archaea</taxon>
        <taxon>Methanobacteriati</taxon>
        <taxon>Methanobacteriota</taxon>
        <taxon>Stenosarchaea group</taxon>
        <taxon>Halobacteria</taxon>
        <taxon>Halobacteriales</taxon>
        <taxon>Haloarculaceae</taxon>
        <taxon>Halovenus</taxon>
    </lineage>
</organism>
<dbReference type="Proteomes" id="UP001596414">
    <property type="component" value="Unassembled WGS sequence"/>
</dbReference>
<comment type="caution">
    <text evidence="2">The sequence shown here is derived from an EMBL/GenBank/DDBJ whole genome shotgun (WGS) entry which is preliminary data.</text>
</comment>
<evidence type="ECO:0000313" key="2">
    <source>
        <dbReference type="EMBL" id="MFC7127381.1"/>
    </source>
</evidence>
<keyword evidence="1" id="KW-0472">Membrane</keyword>
<dbReference type="AlphaFoldDB" id="A0ABD5X8B1"/>